<organism evidence="8 9">
    <name type="scientific">Rickenella mellea</name>
    <dbReference type="NCBI Taxonomy" id="50990"/>
    <lineage>
        <taxon>Eukaryota</taxon>
        <taxon>Fungi</taxon>
        <taxon>Dikarya</taxon>
        <taxon>Basidiomycota</taxon>
        <taxon>Agaricomycotina</taxon>
        <taxon>Agaricomycetes</taxon>
        <taxon>Hymenochaetales</taxon>
        <taxon>Rickenellaceae</taxon>
        <taxon>Rickenella</taxon>
    </lineage>
</organism>
<dbReference type="Proteomes" id="UP000294933">
    <property type="component" value="Unassembled WGS sequence"/>
</dbReference>
<dbReference type="NCBIfam" id="TIGR00365">
    <property type="entry name" value="Grx4 family monothiol glutaredoxin"/>
    <property type="match status" value="1"/>
</dbReference>
<dbReference type="Pfam" id="PF00462">
    <property type="entry name" value="Glutaredoxin"/>
    <property type="match status" value="1"/>
</dbReference>
<keyword evidence="2" id="KW-0479">Metal-binding</keyword>
<dbReference type="PANTHER" id="PTHR10293">
    <property type="entry name" value="GLUTAREDOXIN FAMILY MEMBER"/>
    <property type="match status" value="1"/>
</dbReference>
<gene>
    <name evidence="8" type="ORF">BD410DRAFT_787004</name>
</gene>
<evidence type="ECO:0000256" key="2">
    <source>
        <dbReference type="ARBA" id="ARBA00022723"/>
    </source>
</evidence>
<sequence length="157" mass="17609">MLRSAFNRSLPLSWRTTLPLSRSPYAVNVARRFLSDQARSQIQKAVTAHPLVVFMKGNPKTPQCGFSRAVVQILDLHQVPPEKMKTYDVLEDQELRSGIKEFSEWPTIPQVYVAGEFVGGCDIVLKMHQSGELEELLEKHHIIPKVADEATANAQAS</sequence>
<dbReference type="FunFam" id="3.40.30.10:FF:000005">
    <property type="entry name" value="Glutaredoxin 5"/>
    <property type="match status" value="1"/>
</dbReference>
<proteinExistence type="predicted"/>
<dbReference type="PANTHER" id="PTHR10293:SF16">
    <property type="entry name" value="GLUTAREDOXIN-RELATED PROTEIN 5, MITOCHONDRIAL"/>
    <property type="match status" value="1"/>
</dbReference>
<keyword evidence="5" id="KW-0676">Redox-active center</keyword>
<dbReference type="SUPFAM" id="SSF52833">
    <property type="entry name" value="Thioredoxin-like"/>
    <property type="match status" value="1"/>
</dbReference>
<evidence type="ECO:0000259" key="7">
    <source>
        <dbReference type="Pfam" id="PF00462"/>
    </source>
</evidence>
<dbReference type="InterPro" id="IPR002109">
    <property type="entry name" value="Glutaredoxin"/>
</dbReference>
<dbReference type="GO" id="GO:0051537">
    <property type="term" value="F:2 iron, 2 sulfur cluster binding"/>
    <property type="evidence" value="ECO:0007669"/>
    <property type="project" value="UniProtKB-KW"/>
</dbReference>
<keyword evidence="3" id="KW-0408">Iron</keyword>
<dbReference type="EMBL" id="ML170169">
    <property type="protein sequence ID" value="TDL23731.1"/>
    <property type="molecule type" value="Genomic_DNA"/>
</dbReference>
<feature type="domain" description="Glutaredoxin" evidence="7">
    <location>
        <begin position="52"/>
        <end position="118"/>
    </location>
</feature>
<dbReference type="InterPro" id="IPR004480">
    <property type="entry name" value="Monothiol_GRX-rel"/>
</dbReference>
<dbReference type="VEuPathDB" id="FungiDB:BD410DRAFT_787004"/>
<dbReference type="Gene3D" id="3.40.30.10">
    <property type="entry name" value="Glutaredoxin"/>
    <property type="match status" value="1"/>
</dbReference>
<evidence type="ECO:0000256" key="3">
    <source>
        <dbReference type="ARBA" id="ARBA00023004"/>
    </source>
</evidence>
<reference evidence="8 9" key="1">
    <citation type="submission" date="2018-06" db="EMBL/GenBank/DDBJ databases">
        <title>A transcriptomic atlas of mushroom development highlights an independent origin of complex multicellularity.</title>
        <authorList>
            <consortium name="DOE Joint Genome Institute"/>
            <person name="Krizsan K."/>
            <person name="Almasi E."/>
            <person name="Merenyi Z."/>
            <person name="Sahu N."/>
            <person name="Viragh M."/>
            <person name="Koszo T."/>
            <person name="Mondo S."/>
            <person name="Kiss B."/>
            <person name="Balint B."/>
            <person name="Kues U."/>
            <person name="Barry K."/>
            <person name="Hegedus J.C."/>
            <person name="Henrissat B."/>
            <person name="Johnson J."/>
            <person name="Lipzen A."/>
            <person name="Ohm R."/>
            <person name="Nagy I."/>
            <person name="Pangilinan J."/>
            <person name="Yan J."/>
            <person name="Xiong Y."/>
            <person name="Grigoriev I.V."/>
            <person name="Hibbett D.S."/>
            <person name="Nagy L.G."/>
        </authorList>
    </citation>
    <scope>NUCLEOTIDE SEQUENCE [LARGE SCALE GENOMIC DNA]</scope>
    <source>
        <strain evidence="8 9">SZMC22713</strain>
    </source>
</reference>
<evidence type="ECO:0000313" key="9">
    <source>
        <dbReference type="Proteomes" id="UP000294933"/>
    </source>
</evidence>
<protein>
    <recommendedName>
        <fullName evidence="6">Monothiol glutaredoxin-5, mitochondrial</fullName>
    </recommendedName>
</protein>
<keyword evidence="1" id="KW-0001">2Fe-2S</keyword>
<dbReference type="PROSITE" id="PS51354">
    <property type="entry name" value="GLUTAREDOXIN_2"/>
    <property type="match status" value="1"/>
</dbReference>
<accession>A0A4Y7Q8V5</accession>
<name>A0A4Y7Q8V5_9AGAM</name>
<keyword evidence="9" id="KW-1185">Reference proteome</keyword>
<dbReference type="GO" id="GO:0044571">
    <property type="term" value="P:[2Fe-2S] cluster assembly"/>
    <property type="evidence" value="ECO:0007669"/>
    <property type="project" value="UniProtKB-ARBA"/>
</dbReference>
<evidence type="ECO:0000313" key="8">
    <source>
        <dbReference type="EMBL" id="TDL23731.1"/>
    </source>
</evidence>
<dbReference type="GO" id="GO:0015036">
    <property type="term" value="F:disulfide oxidoreductase activity"/>
    <property type="evidence" value="ECO:0007669"/>
    <property type="project" value="UniProtKB-ARBA"/>
</dbReference>
<dbReference type="CDD" id="cd03028">
    <property type="entry name" value="GRX_PICOT_like"/>
    <property type="match status" value="1"/>
</dbReference>
<evidence type="ECO:0000256" key="1">
    <source>
        <dbReference type="ARBA" id="ARBA00022714"/>
    </source>
</evidence>
<dbReference type="STRING" id="50990.A0A4Y7Q8V5"/>
<dbReference type="InterPro" id="IPR033658">
    <property type="entry name" value="GRX_PICOT-like"/>
</dbReference>
<keyword evidence="4" id="KW-0411">Iron-sulfur</keyword>
<dbReference type="AlphaFoldDB" id="A0A4Y7Q8V5"/>
<dbReference type="GO" id="GO:0005759">
    <property type="term" value="C:mitochondrial matrix"/>
    <property type="evidence" value="ECO:0007669"/>
    <property type="project" value="TreeGrafter"/>
</dbReference>
<dbReference type="GO" id="GO:0046872">
    <property type="term" value="F:metal ion binding"/>
    <property type="evidence" value="ECO:0007669"/>
    <property type="project" value="UniProtKB-KW"/>
</dbReference>
<evidence type="ECO:0000256" key="6">
    <source>
        <dbReference type="ARBA" id="ARBA00067618"/>
    </source>
</evidence>
<dbReference type="InterPro" id="IPR036249">
    <property type="entry name" value="Thioredoxin-like_sf"/>
</dbReference>
<evidence type="ECO:0000256" key="4">
    <source>
        <dbReference type="ARBA" id="ARBA00023014"/>
    </source>
</evidence>
<evidence type="ECO:0000256" key="5">
    <source>
        <dbReference type="ARBA" id="ARBA00023284"/>
    </source>
</evidence>
<dbReference type="OrthoDB" id="415696at2759"/>